<dbReference type="GO" id="GO:0016868">
    <property type="term" value="F:intramolecular phosphotransferase activity"/>
    <property type="evidence" value="ECO:0007669"/>
    <property type="project" value="InterPro"/>
</dbReference>
<dbReference type="SUPFAM" id="SSF53738">
    <property type="entry name" value="Phosphoglucomutase, first 3 domains"/>
    <property type="match status" value="3"/>
</dbReference>
<dbReference type="InterPro" id="IPR005841">
    <property type="entry name" value="Alpha-D-phosphohexomutase_SF"/>
</dbReference>
<comment type="cofactor">
    <cofactor evidence="1">
        <name>Mg(2+)</name>
        <dbReference type="ChEBI" id="CHEBI:18420"/>
    </cofactor>
</comment>
<dbReference type="InterPro" id="IPR005844">
    <property type="entry name" value="A-D-PHexomutase_a/b/a-I"/>
</dbReference>
<feature type="domain" description="Alpha-D-phosphohexomutase C-terminal" evidence="8">
    <location>
        <begin position="380"/>
        <end position="432"/>
    </location>
</feature>
<dbReference type="InterPro" id="IPR005843">
    <property type="entry name" value="A-D-PHexomutase_C"/>
</dbReference>
<keyword evidence="6" id="KW-0413">Isomerase</keyword>
<dbReference type="PRINTS" id="PR00509">
    <property type="entry name" value="PGMPMM"/>
</dbReference>
<dbReference type="Pfam" id="PF02880">
    <property type="entry name" value="PGM_PMM_III"/>
    <property type="match status" value="1"/>
</dbReference>
<evidence type="ECO:0000256" key="2">
    <source>
        <dbReference type="ARBA" id="ARBA00010231"/>
    </source>
</evidence>
<dbReference type="InterPro" id="IPR005846">
    <property type="entry name" value="A-D-PHexomutase_a/b/a-III"/>
</dbReference>
<feature type="domain" description="Alpha-D-phosphohexomutase alpha/beta/alpha" evidence="11">
    <location>
        <begin position="256"/>
        <end position="363"/>
    </location>
</feature>
<dbReference type="CDD" id="cd03089">
    <property type="entry name" value="PMM_PGM"/>
    <property type="match status" value="1"/>
</dbReference>
<dbReference type="PANTHER" id="PTHR43771:SF1">
    <property type="entry name" value="PHOSPHOMANNOMUTASE"/>
    <property type="match status" value="1"/>
</dbReference>
<evidence type="ECO:0000256" key="5">
    <source>
        <dbReference type="ARBA" id="ARBA00022842"/>
    </source>
</evidence>
<evidence type="ECO:0000256" key="3">
    <source>
        <dbReference type="ARBA" id="ARBA00022553"/>
    </source>
</evidence>
<keyword evidence="5 7" id="KW-0460">Magnesium</keyword>
<dbReference type="Gene3D" id="3.40.120.10">
    <property type="entry name" value="Alpha-D-Glucose-1,6-Bisphosphate, subunit A, domain 3"/>
    <property type="match status" value="3"/>
</dbReference>
<evidence type="ECO:0000259" key="8">
    <source>
        <dbReference type="Pfam" id="PF00408"/>
    </source>
</evidence>
<dbReference type="Pfam" id="PF02879">
    <property type="entry name" value="PGM_PMM_II"/>
    <property type="match status" value="1"/>
</dbReference>
<dbReference type="GO" id="GO:0000287">
    <property type="term" value="F:magnesium ion binding"/>
    <property type="evidence" value="ECO:0007669"/>
    <property type="project" value="InterPro"/>
</dbReference>
<dbReference type="Pfam" id="PF00408">
    <property type="entry name" value="PGM_PMM_IV"/>
    <property type="match status" value="1"/>
</dbReference>
<accession>A0A2M8KD09</accession>
<dbReference type="InterPro" id="IPR005845">
    <property type="entry name" value="A-D-PHexomutase_a/b/a-II"/>
</dbReference>
<dbReference type="Pfam" id="PF02878">
    <property type="entry name" value="PGM_PMM_I"/>
    <property type="match status" value="1"/>
</dbReference>
<dbReference type="InterPro" id="IPR016066">
    <property type="entry name" value="A-D-PHexomutase_CS"/>
</dbReference>
<sequence length="444" mass="50651">MDNLDKIFKAYDIRGIYPGEINEDIAYKIGCATAEFLKAKEIVVGRDNRLSSEDLFKVLCEGIRDQGVDVIDINLTTTPMFYFAVAKWSLRGGIMITASHNPKEYNGFKIVRDKAMPVAEDSGLEKIKKLLEKDGFKCKNRGELIKKEVLKEYIENILKFADIRKINSLKLVADTTNGTAGILIPELFRNTQVKLVHIFADLDGSFPNHTPNPAISENTKALEEKVVSEKADLGVALDGDGDRIIFFAETGERISPDLITALMIRHFFKNAEKIIYTSAASHIVREAIENNNDIPVCSKVGHTFVVEKMIKQKVVFAAESSGHYYLKDNYYLDSPLIILLKVLELISKQRKPFSELIGEFKKYFRDRMDFKIDNHSEVFKELEKKYKKAAKISRFDGLTIEYPDWWFNLRSSNTEPLLRLTIEANSKELLDEKIKEIKSIPSLF</sequence>
<dbReference type="Gene3D" id="3.30.310.50">
    <property type="entry name" value="Alpha-D-phosphohexomutase, C-terminal domain"/>
    <property type="match status" value="1"/>
</dbReference>
<keyword evidence="4 7" id="KW-0479">Metal-binding</keyword>
<evidence type="ECO:0000313" key="12">
    <source>
        <dbReference type="EMBL" id="PJE57784.1"/>
    </source>
</evidence>
<evidence type="ECO:0000259" key="9">
    <source>
        <dbReference type="Pfam" id="PF02878"/>
    </source>
</evidence>
<evidence type="ECO:0000256" key="6">
    <source>
        <dbReference type="ARBA" id="ARBA00023235"/>
    </source>
</evidence>
<comment type="caution">
    <text evidence="12">The sequence shown here is derived from an EMBL/GenBank/DDBJ whole genome shotgun (WGS) entry which is preliminary data.</text>
</comment>
<dbReference type="PANTHER" id="PTHR43771">
    <property type="entry name" value="PHOSPHOMANNOMUTASE"/>
    <property type="match status" value="1"/>
</dbReference>
<name>A0A2M8KD09_9BACT</name>
<evidence type="ECO:0000256" key="1">
    <source>
        <dbReference type="ARBA" id="ARBA00001946"/>
    </source>
</evidence>
<dbReference type="Proteomes" id="UP000231648">
    <property type="component" value="Unassembled WGS sequence"/>
</dbReference>
<evidence type="ECO:0000256" key="4">
    <source>
        <dbReference type="ARBA" id="ARBA00022723"/>
    </source>
</evidence>
<dbReference type="SUPFAM" id="SSF55957">
    <property type="entry name" value="Phosphoglucomutase, C-terminal domain"/>
    <property type="match status" value="1"/>
</dbReference>
<reference evidence="13" key="1">
    <citation type="submission" date="2017-09" db="EMBL/GenBank/DDBJ databases">
        <title>Depth-based differentiation of microbial function through sediment-hosted aquifers and enrichment of novel symbionts in the deep terrestrial subsurface.</title>
        <authorList>
            <person name="Probst A.J."/>
            <person name="Ladd B."/>
            <person name="Jarett J.K."/>
            <person name="Geller-Mcgrath D.E."/>
            <person name="Sieber C.M.K."/>
            <person name="Emerson J.B."/>
            <person name="Anantharaman K."/>
            <person name="Thomas B.C."/>
            <person name="Malmstrom R."/>
            <person name="Stieglmeier M."/>
            <person name="Klingl A."/>
            <person name="Woyke T."/>
            <person name="Ryan C.M."/>
            <person name="Banfield J.F."/>
        </authorList>
    </citation>
    <scope>NUCLEOTIDE SEQUENCE [LARGE SCALE GENOMIC DNA]</scope>
</reference>
<evidence type="ECO:0000259" key="10">
    <source>
        <dbReference type="Pfam" id="PF02879"/>
    </source>
</evidence>
<proteinExistence type="inferred from homology"/>
<dbReference type="PROSITE" id="PS00710">
    <property type="entry name" value="PGM_PMM"/>
    <property type="match status" value="1"/>
</dbReference>
<comment type="similarity">
    <text evidence="2 7">Belongs to the phosphohexose mutase family.</text>
</comment>
<evidence type="ECO:0000256" key="7">
    <source>
        <dbReference type="RuleBase" id="RU004326"/>
    </source>
</evidence>
<gene>
    <name evidence="12" type="primary">manB</name>
    <name evidence="12" type="ORF">COU82_00110</name>
</gene>
<evidence type="ECO:0000313" key="13">
    <source>
        <dbReference type="Proteomes" id="UP000231648"/>
    </source>
</evidence>
<organism evidence="12 13">
    <name type="scientific">Candidatus Portnoybacteria bacterium CG10_big_fil_rev_8_21_14_0_10_38_18</name>
    <dbReference type="NCBI Taxonomy" id="1974813"/>
    <lineage>
        <taxon>Bacteria</taxon>
        <taxon>Candidatus Portnoyibacteriota</taxon>
    </lineage>
</organism>
<feature type="domain" description="Alpha-D-phosphohexomutase alpha/beta/alpha" evidence="9">
    <location>
        <begin position="6"/>
        <end position="134"/>
    </location>
</feature>
<protein>
    <submittedName>
        <fullName evidence="12">Phosphomannomutase/phosphoglucomutase</fullName>
    </submittedName>
</protein>
<evidence type="ECO:0000259" key="11">
    <source>
        <dbReference type="Pfam" id="PF02880"/>
    </source>
</evidence>
<keyword evidence="3" id="KW-0597">Phosphoprotein</keyword>
<dbReference type="EMBL" id="PFDX01000002">
    <property type="protein sequence ID" value="PJE57784.1"/>
    <property type="molecule type" value="Genomic_DNA"/>
</dbReference>
<dbReference type="InterPro" id="IPR016055">
    <property type="entry name" value="A-D-PHexomutase_a/b/a-I/II/III"/>
</dbReference>
<feature type="domain" description="Alpha-D-phosphohexomutase alpha/beta/alpha" evidence="10">
    <location>
        <begin position="151"/>
        <end position="251"/>
    </location>
</feature>
<dbReference type="GO" id="GO:0005975">
    <property type="term" value="P:carbohydrate metabolic process"/>
    <property type="evidence" value="ECO:0007669"/>
    <property type="project" value="InterPro"/>
</dbReference>
<dbReference type="AlphaFoldDB" id="A0A2M8KD09"/>
<dbReference type="InterPro" id="IPR036900">
    <property type="entry name" value="A-D-PHexomutase_C_sf"/>
</dbReference>